<keyword evidence="4" id="KW-1185">Reference proteome</keyword>
<dbReference type="InterPro" id="IPR011006">
    <property type="entry name" value="CheY-like_superfamily"/>
</dbReference>
<dbReference type="InterPro" id="IPR043128">
    <property type="entry name" value="Rev_trsase/Diguanyl_cyclase"/>
</dbReference>
<proteinExistence type="predicted"/>
<dbReference type="CDD" id="cd01948">
    <property type="entry name" value="EAL"/>
    <property type="match status" value="1"/>
</dbReference>
<dbReference type="SUPFAM" id="SSF141868">
    <property type="entry name" value="EAL domain-like"/>
    <property type="match status" value="1"/>
</dbReference>
<dbReference type="CDD" id="cd01949">
    <property type="entry name" value="GGDEF"/>
    <property type="match status" value="1"/>
</dbReference>
<comment type="caution">
    <text evidence="3">The sequence shown here is derived from an EMBL/GenBank/DDBJ whole genome shotgun (WGS) entry which is preliminary data.</text>
</comment>
<dbReference type="Pfam" id="PF00990">
    <property type="entry name" value="GGDEF"/>
    <property type="match status" value="1"/>
</dbReference>
<dbReference type="EMBL" id="PHIG01000039">
    <property type="protein sequence ID" value="PJK28769.1"/>
    <property type="molecule type" value="Genomic_DNA"/>
</dbReference>
<dbReference type="OrthoDB" id="9814202at2"/>
<dbReference type="PROSITE" id="PS50883">
    <property type="entry name" value="EAL"/>
    <property type="match status" value="1"/>
</dbReference>
<dbReference type="RefSeq" id="WP_109792270.1">
    <property type="nucleotide sequence ID" value="NZ_PHIG01000039.1"/>
</dbReference>
<dbReference type="Proteomes" id="UP000229498">
    <property type="component" value="Unassembled WGS sequence"/>
</dbReference>
<dbReference type="Gene3D" id="3.40.50.2300">
    <property type="match status" value="1"/>
</dbReference>
<evidence type="ECO:0000259" key="2">
    <source>
        <dbReference type="PROSITE" id="PS50887"/>
    </source>
</evidence>
<reference evidence="3 4" key="1">
    <citation type="submission" date="2017-11" db="EMBL/GenBank/DDBJ databases">
        <title>Draft genome sequence of Rhizobiales bacterium SY3-13.</title>
        <authorList>
            <person name="Sun C."/>
        </authorList>
    </citation>
    <scope>NUCLEOTIDE SEQUENCE [LARGE SCALE GENOMIC DNA]</scope>
    <source>
        <strain evidence="3 4">SY3-13</strain>
    </source>
</reference>
<organism evidence="3 4">
    <name type="scientific">Minwuia thermotolerans</name>
    <dbReference type="NCBI Taxonomy" id="2056226"/>
    <lineage>
        <taxon>Bacteria</taxon>
        <taxon>Pseudomonadati</taxon>
        <taxon>Pseudomonadota</taxon>
        <taxon>Alphaproteobacteria</taxon>
        <taxon>Minwuiales</taxon>
        <taxon>Minwuiaceae</taxon>
        <taxon>Minwuia</taxon>
    </lineage>
</organism>
<dbReference type="InterPro" id="IPR050706">
    <property type="entry name" value="Cyclic-di-GMP_PDE-like"/>
</dbReference>
<dbReference type="InterPro" id="IPR000160">
    <property type="entry name" value="GGDEF_dom"/>
</dbReference>
<dbReference type="InterPro" id="IPR029787">
    <property type="entry name" value="Nucleotide_cyclase"/>
</dbReference>
<dbReference type="SMART" id="SM00267">
    <property type="entry name" value="GGDEF"/>
    <property type="match status" value="1"/>
</dbReference>
<evidence type="ECO:0000313" key="3">
    <source>
        <dbReference type="EMBL" id="PJK28769.1"/>
    </source>
</evidence>
<dbReference type="NCBIfam" id="TIGR00254">
    <property type="entry name" value="GGDEF"/>
    <property type="match status" value="1"/>
</dbReference>
<feature type="domain" description="EAL" evidence="1">
    <location>
        <begin position="315"/>
        <end position="570"/>
    </location>
</feature>
<name>A0A2M9FZA6_9PROT</name>
<sequence>MIKGRFQVLTIAKGASVLDNVAPRLSISGARVVTERVTSAEEAAIALDVGDYDCILFDVGSDPAPAKELQASLLDSKKKVPLLVISDRLASNDMVDLLRSDIADCINSDELKIDRLVRAIWNATRASRTERALDMAESQRSFNALHDGLTGLPNRSLFFDRLDQAITFAERQREPVALLTLNINGFNRINGEMGHKIGDILLQQLADRMKTALRRSDTLARIGDDEFAGILPTGATNKGAEKAARKLINALEVPFEINDHSFTIGVRIGLAFYPQHATCASDLMIRAENAMRDGRRTNSRFAINIAGDGAHEASNRPLVEDLRRALNDGDRQLFVTFQPKIDLRKGRVDGVEALVRWRHPARGLVFPDAFIPLAEDAGLIDRLTLHVLNHSLAQQAAWRAEGIDLSIAVNVSAKTLQNPRLPLHAKNMIEAWSADPSRVIFEITESAIILDVERATATLQGLDRLGVGISIDDFGTGYTCLSYIRRLPVEEIKVDKSFVMGMSKSPDDWVIVSSLIELGHNLGLSVVAEGVEDARTLAALTELGCDVAQGYHMSRPLPADDLVGWLVNSPWGPESALRLRPSAKESDNVHQLHLTAGS</sequence>
<evidence type="ECO:0000313" key="4">
    <source>
        <dbReference type="Proteomes" id="UP000229498"/>
    </source>
</evidence>
<evidence type="ECO:0000259" key="1">
    <source>
        <dbReference type="PROSITE" id="PS50883"/>
    </source>
</evidence>
<dbReference type="Gene3D" id="3.20.20.450">
    <property type="entry name" value="EAL domain"/>
    <property type="match status" value="1"/>
</dbReference>
<gene>
    <name evidence="3" type="ORF">CVT23_15665</name>
</gene>
<dbReference type="InterPro" id="IPR035919">
    <property type="entry name" value="EAL_sf"/>
</dbReference>
<dbReference type="GO" id="GO:0071111">
    <property type="term" value="F:cyclic-guanylate-specific phosphodiesterase activity"/>
    <property type="evidence" value="ECO:0007669"/>
    <property type="project" value="InterPro"/>
</dbReference>
<dbReference type="SMART" id="SM00052">
    <property type="entry name" value="EAL"/>
    <property type="match status" value="1"/>
</dbReference>
<dbReference type="PROSITE" id="PS50887">
    <property type="entry name" value="GGDEF"/>
    <property type="match status" value="1"/>
</dbReference>
<dbReference type="PANTHER" id="PTHR33121">
    <property type="entry name" value="CYCLIC DI-GMP PHOSPHODIESTERASE PDEF"/>
    <property type="match status" value="1"/>
</dbReference>
<protein>
    <submittedName>
        <fullName evidence="3">GGDEF-domain containing protein</fullName>
    </submittedName>
</protein>
<dbReference type="InterPro" id="IPR001633">
    <property type="entry name" value="EAL_dom"/>
</dbReference>
<accession>A0A2M9FZA6</accession>
<dbReference type="SUPFAM" id="SSF55073">
    <property type="entry name" value="Nucleotide cyclase"/>
    <property type="match status" value="1"/>
</dbReference>
<dbReference type="PANTHER" id="PTHR33121:SF79">
    <property type="entry name" value="CYCLIC DI-GMP PHOSPHODIESTERASE PDED-RELATED"/>
    <property type="match status" value="1"/>
</dbReference>
<dbReference type="AlphaFoldDB" id="A0A2M9FZA6"/>
<dbReference type="SUPFAM" id="SSF52172">
    <property type="entry name" value="CheY-like"/>
    <property type="match status" value="1"/>
</dbReference>
<dbReference type="Gene3D" id="3.30.70.270">
    <property type="match status" value="1"/>
</dbReference>
<dbReference type="Pfam" id="PF00563">
    <property type="entry name" value="EAL"/>
    <property type="match status" value="1"/>
</dbReference>
<feature type="domain" description="GGDEF" evidence="2">
    <location>
        <begin position="174"/>
        <end position="308"/>
    </location>
</feature>